<sequence>MPFVDSPSLPAQTHPVRLKPPSLRGLPFGTYLALALVILSVIGVLCYAAYSFHHAINLNPVPLPQYAAKSHEKRTKAKVSRPAKFNFKQLRPAPSGATNDDTNCLVDRGMGLPQPHVAFPSAAFSPPAKARTLPQYDMHNIRFASLSNVAIYTNPKLSPVVGSAVPLSYDSQDNFFPNLFTPTTTANRKVKANERSASILSLALRGKRRSKTSRAGKENCRMLEEL</sequence>
<reference evidence="2" key="1">
    <citation type="submission" date="2023-03" db="EMBL/GenBank/DDBJ databases">
        <title>Massive genome expansion in bonnet fungi (Mycena s.s.) driven by repeated elements and novel gene families across ecological guilds.</title>
        <authorList>
            <consortium name="Lawrence Berkeley National Laboratory"/>
            <person name="Harder C.B."/>
            <person name="Miyauchi S."/>
            <person name="Viragh M."/>
            <person name="Kuo A."/>
            <person name="Thoen E."/>
            <person name="Andreopoulos B."/>
            <person name="Lu D."/>
            <person name="Skrede I."/>
            <person name="Drula E."/>
            <person name="Henrissat B."/>
            <person name="Morin E."/>
            <person name="Kohler A."/>
            <person name="Barry K."/>
            <person name="LaButti K."/>
            <person name="Morin E."/>
            <person name="Salamov A."/>
            <person name="Lipzen A."/>
            <person name="Mereny Z."/>
            <person name="Hegedus B."/>
            <person name="Baldrian P."/>
            <person name="Stursova M."/>
            <person name="Weitz H."/>
            <person name="Taylor A."/>
            <person name="Grigoriev I.V."/>
            <person name="Nagy L.G."/>
            <person name="Martin F."/>
            <person name="Kauserud H."/>
        </authorList>
    </citation>
    <scope>NUCLEOTIDE SEQUENCE</scope>
    <source>
        <strain evidence="2">9144</strain>
    </source>
</reference>
<protein>
    <submittedName>
        <fullName evidence="2">Uncharacterized protein</fullName>
    </submittedName>
</protein>
<evidence type="ECO:0000313" key="2">
    <source>
        <dbReference type="EMBL" id="KAJ7197045.1"/>
    </source>
</evidence>
<comment type="caution">
    <text evidence="2">The sequence shown here is derived from an EMBL/GenBank/DDBJ whole genome shotgun (WGS) entry which is preliminary data.</text>
</comment>
<evidence type="ECO:0000256" key="1">
    <source>
        <dbReference type="SAM" id="Phobius"/>
    </source>
</evidence>
<keyword evidence="1" id="KW-0812">Transmembrane</keyword>
<gene>
    <name evidence="2" type="ORF">GGX14DRAFT_472746</name>
</gene>
<keyword evidence="3" id="KW-1185">Reference proteome</keyword>
<accession>A0AAD6UZL4</accession>
<organism evidence="2 3">
    <name type="scientific">Mycena pura</name>
    <dbReference type="NCBI Taxonomy" id="153505"/>
    <lineage>
        <taxon>Eukaryota</taxon>
        <taxon>Fungi</taxon>
        <taxon>Dikarya</taxon>
        <taxon>Basidiomycota</taxon>
        <taxon>Agaricomycotina</taxon>
        <taxon>Agaricomycetes</taxon>
        <taxon>Agaricomycetidae</taxon>
        <taxon>Agaricales</taxon>
        <taxon>Marasmiineae</taxon>
        <taxon>Mycenaceae</taxon>
        <taxon>Mycena</taxon>
    </lineage>
</organism>
<keyword evidence="1" id="KW-1133">Transmembrane helix</keyword>
<name>A0AAD6UZL4_9AGAR</name>
<dbReference type="EMBL" id="JARJCW010000080">
    <property type="protein sequence ID" value="KAJ7197045.1"/>
    <property type="molecule type" value="Genomic_DNA"/>
</dbReference>
<dbReference type="Proteomes" id="UP001219525">
    <property type="component" value="Unassembled WGS sequence"/>
</dbReference>
<evidence type="ECO:0000313" key="3">
    <source>
        <dbReference type="Proteomes" id="UP001219525"/>
    </source>
</evidence>
<keyword evidence="1" id="KW-0472">Membrane</keyword>
<feature type="transmembrane region" description="Helical" evidence="1">
    <location>
        <begin position="28"/>
        <end position="50"/>
    </location>
</feature>
<proteinExistence type="predicted"/>
<dbReference type="AlphaFoldDB" id="A0AAD6UZL4"/>